<accession>A0A2P1GNH9</accession>
<keyword evidence="5" id="KW-1133">Transmembrane helix</keyword>
<protein>
    <recommendedName>
        <fullName evidence="6">Spike glycoprotein fusion domain-containing protein</fullName>
    </recommendedName>
</protein>
<dbReference type="GO" id="GO:0016020">
    <property type="term" value="C:membrane"/>
    <property type="evidence" value="ECO:0007669"/>
    <property type="project" value="UniProtKB-SubCell"/>
</dbReference>
<evidence type="ECO:0000256" key="5">
    <source>
        <dbReference type="SAM" id="Phobius"/>
    </source>
</evidence>
<reference evidence="7" key="1">
    <citation type="journal article" date="2018" name="Nature">
        <title>The evolutionary history of vertebrate RNA viruses.</title>
        <authorList>
            <person name="Shi M."/>
            <person name="Lin X.D."/>
            <person name="Chen X."/>
            <person name="Tian J.H."/>
            <person name="Chen L.J."/>
            <person name="Li K."/>
            <person name="Wang W."/>
            <person name="Eden J.S."/>
            <person name="Shen J.J."/>
            <person name="Liu L."/>
            <person name="Holmes E.C."/>
            <person name="Zhang Y.Z."/>
        </authorList>
    </citation>
    <scope>NUCLEOTIDE SEQUENCE</scope>
    <source>
        <strain evidence="7">XLXMS97756</strain>
    </source>
</reference>
<comment type="subcellular location">
    <subcellularLocation>
        <location evidence="1">Membrane</location>
    </subcellularLocation>
</comment>
<dbReference type="Pfam" id="PF00974">
    <property type="entry name" value="Rhabdo_glycop_FD"/>
    <property type="match status" value="1"/>
</dbReference>
<evidence type="ECO:0000256" key="1">
    <source>
        <dbReference type="ARBA" id="ARBA00004370"/>
    </source>
</evidence>
<evidence type="ECO:0000256" key="2">
    <source>
        <dbReference type="ARBA" id="ARBA00022729"/>
    </source>
</evidence>
<dbReference type="EMBL" id="MG600019">
    <property type="protein sequence ID" value="AVM87566.1"/>
    <property type="molecule type" value="Viral_cRNA"/>
</dbReference>
<dbReference type="SUPFAM" id="SSF161008">
    <property type="entry name" value="Viral glycoprotein ectodomain-like"/>
    <property type="match status" value="1"/>
</dbReference>
<feature type="transmembrane region" description="Helical" evidence="5">
    <location>
        <begin position="607"/>
        <end position="628"/>
    </location>
</feature>
<keyword evidence="3 5" id="KW-0472">Membrane</keyword>
<evidence type="ECO:0000256" key="3">
    <source>
        <dbReference type="ARBA" id="ARBA00023136"/>
    </source>
</evidence>
<keyword evidence="4" id="KW-0325">Glycoprotein</keyword>
<organism evidence="7">
    <name type="scientific">Wenling dimarhabdovirus 10</name>
    <dbReference type="NCBI Taxonomy" id="2116360"/>
    <lineage>
        <taxon>Viruses</taxon>
        <taxon>Riboviria</taxon>
        <taxon>Orthornavirae</taxon>
        <taxon>Negarnaviricota</taxon>
        <taxon>Haploviricotina</taxon>
        <taxon>Monjiviricetes</taxon>
        <taxon>Mononegavirales</taxon>
        <taxon>Rhabdoviridae</taxon>
    </lineage>
</organism>
<sequence>MLEKNQRPNNQYWFYSHNIMRFSMSIIATSMFFSLIIMHTISALPIASGKGDGETYLPESWKSQTLFSCDRLDGTEYGCRVKKSNNQTGATYVQSIPAAFGKTCANGMCYEPLTQTWTGPMHPPQSKISFRRQKRSVSSVSASGIVAPLCPPIKSFRPLQVSDLLCDTKMPGPRTPISARMISRSSTVTSQVLCSCQATAYRMSCFSYFFGGVKTWSSSTVYQPGQNECINMCKRLEESSYTSIASEPLPGYTCHWMKTVTTVHRIVTVQRVNAITDWIERSYKSSELTSDCMWDSEHCRTRGGGYIYTQMKSNEPKKINPKPVKSIVVKVADDTYSYYYSHVLIMIDSKCAVSLNGEKYMVSSGGDLWLDLGKPPTTICSSYLTASGYVQKFSLPTLNSDQKSAILEYYICLVSKQSIANSLSTRTAIDPRILTQFGVNLFTVPKQGNIITGVLKITADELVTAKCVIHDGLKLNYKCPDIFMMVKNSVEIGCFDARLQIGLMSGCTCYPNHTSTRILNKYPINRFDNFAVLPDPSSITFTIQAITEFTDEMKRIYSGLLKPLPIYVYDNGTAAGLFDSSTLDEQWVETGVAKWWKELTGSLRAGIITSVVVFLLIVIGIIWIVMGLRCMPCSYLIRCMKICHYRRKGNKAEAGLLAMKNRHRLEDMKQKTKNTKAFLRSQNTKPNRYKILTDDENDFE</sequence>
<keyword evidence="5" id="KW-0812">Transmembrane</keyword>
<proteinExistence type="predicted"/>
<feature type="domain" description="Spike glycoprotein fusion" evidence="6">
    <location>
        <begin position="195"/>
        <end position="289"/>
    </location>
</feature>
<evidence type="ECO:0000256" key="4">
    <source>
        <dbReference type="ARBA" id="ARBA00023180"/>
    </source>
</evidence>
<feature type="transmembrane region" description="Helical" evidence="5">
    <location>
        <begin position="21"/>
        <end position="41"/>
    </location>
</feature>
<dbReference type="GO" id="GO:0019031">
    <property type="term" value="C:viral envelope"/>
    <property type="evidence" value="ECO:0007669"/>
    <property type="project" value="InterPro"/>
</dbReference>
<dbReference type="InterPro" id="IPR001903">
    <property type="entry name" value="Rhabdo_glycop_FD"/>
</dbReference>
<name>A0A2P1GNH9_9RHAB</name>
<evidence type="ECO:0000259" key="6">
    <source>
        <dbReference type="Pfam" id="PF00974"/>
    </source>
</evidence>
<keyword evidence="2" id="KW-0732">Signal</keyword>
<evidence type="ECO:0000313" key="7">
    <source>
        <dbReference type="EMBL" id="AVM87566.1"/>
    </source>
</evidence>